<comment type="caution">
    <text evidence="2">The sequence shown here is derived from an EMBL/GenBank/DDBJ whole genome shotgun (WGS) entry which is preliminary data.</text>
</comment>
<evidence type="ECO:0000313" key="2">
    <source>
        <dbReference type="EMBL" id="GEU41065.1"/>
    </source>
</evidence>
<sequence length="174" mass="19975">MRIILNSVLNGSLVWPTIIEENGTNRTKKYEELLVVEKLQADCDLKATDIVLQGLLPNVYAIGNHHKVAKEIWDRVKLLIQGIKFDDVSNENAILMTNLSNNGLDVISEEIVNRLLDEVEVSLFETKFEKDIDDEGEEDKEGDDGSENEMIHHHFQQGYPPTDEMMMMMDDLEW</sequence>
<organism evidence="2">
    <name type="scientific">Tanacetum cinerariifolium</name>
    <name type="common">Dalmatian daisy</name>
    <name type="synonym">Chrysanthemum cinerariifolium</name>
    <dbReference type="NCBI Taxonomy" id="118510"/>
    <lineage>
        <taxon>Eukaryota</taxon>
        <taxon>Viridiplantae</taxon>
        <taxon>Streptophyta</taxon>
        <taxon>Embryophyta</taxon>
        <taxon>Tracheophyta</taxon>
        <taxon>Spermatophyta</taxon>
        <taxon>Magnoliopsida</taxon>
        <taxon>eudicotyledons</taxon>
        <taxon>Gunneridae</taxon>
        <taxon>Pentapetalae</taxon>
        <taxon>asterids</taxon>
        <taxon>campanulids</taxon>
        <taxon>Asterales</taxon>
        <taxon>Asteraceae</taxon>
        <taxon>Asteroideae</taxon>
        <taxon>Anthemideae</taxon>
        <taxon>Anthemidinae</taxon>
        <taxon>Tanacetum</taxon>
    </lineage>
</organism>
<reference evidence="2" key="1">
    <citation type="journal article" date="2019" name="Sci. Rep.">
        <title>Draft genome of Tanacetum cinerariifolium, the natural source of mosquito coil.</title>
        <authorList>
            <person name="Yamashiro T."/>
            <person name="Shiraishi A."/>
            <person name="Satake H."/>
            <person name="Nakayama K."/>
        </authorList>
    </citation>
    <scope>NUCLEOTIDE SEQUENCE</scope>
</reference>
<name>A0A6L2JYZ8_TANCI</name>
<dbReference type="AlphaFoldDB" id="A0A6L2JYZ8"/>
<feature type="compositionally biased region" description="Acidic residues" evidence="1">
    <location>
        <begin position="131"/>
        <end position="147"/>
    </location>
</feature>
<proteinExistence type="predicted"/>
<protein>
    <submittedName>
        <fullName evidence="2">Uncharacterized protein</fullName>
    </submittedName>
</protein>
<dbReference type="EMBL" id="BKCJ010001388">
    <property type="protein sequence ID" value="GEU41065.1"/>
    <property type="molecule type" value="Genomic_DNA"/>
</dbReference>
<gene>
    <name evidence="2" type="ORF">Tci_013043</name>
</gene>
<evidence type="ECO:0000256" key="1">
    <source>
        <dbReference type="SAM" id="MobiDB-lite"/>
    </source>
</evidence>
<feature type="region of interest" description="Disordered" evidence="1">
    <location>
        <begin position="130"/>
        <end position="151"/>
    </location>
</feature>
<accession>A0A6L2JYZ8</accession>